<dbReference type="STRING" id="574566.I0YVJ0"/>
<dbReference type="GO" id="GO:0005739">
    <property type="term" value="C:mitochondrion"/>
    <property type="evidence" value="ECO:0007669"/>
    <property type="project" value="TreeGrafter"/>
</dbReference>
<dbReference type="Proteomes" id="UP000007264">
    <property type="component" value="Unassembled WGS sequence"/>
</dbReference>
<dbReference type="GeneID" id="17040395"/>
<accession>I0YVJ0</accession>
<protein>
    <recommendedName>
        <fullName evidence="3">TPR-like protein</fullName>
    </recommendedName>
</protein>
<dbReference type="PANTHER" id="PTHR47868">
    <property type="entry name" value="OS05G0457700 PROTEIN"/>
    <property type="match status" value="1"/>
</dbReference>
<dbReference type="PANTHER" id="PTHR47868:SF2">
    <property type="entry name" value="OS05G0457700 PROTEIN"/>
    <property type="match status" value="1"/>
</dbReference>
<dbReference type="eggNOG" id="ENOG502SFQX">
    <property type="taxonomic scope" value="Eukaryota"/>
</dbReference>
<dbReference type="Gene3D" id="1.25.40.10">
    <property type="entry name" value="Tetratricopeptide repeat domain"/>
    <property type="match status" value="1"/>
</dbReference>
<reference evidence="1 2" key="1">
    <citation type="journal article" date="2012" name="Genome Biol.">
        <title>The genome of the polar eukaryotic microalga coccomyxa subellipsoidea reveals traits of cold adaptation.</title>
        <authorList>
            <person name="Blanc G."/>
            <person name="Agarkova I."/>
            <person name="Grimwood J."/>
            <person name="Kuo A."/>
            <person name="Brueggeman A."/>
            <person name="Dunigan D."/>
            <person name="Gurnon J."/>
            <person name="Ladunga I."/>
            <person name="Lindquist E."/>
            <person name="Lucas S."/>
            <person name="Pangilinan J."/>
            <person name="Proschold T."/>
            <person name="Salamov A."/>
            <person name="Schmutz J."/>
            <person name="Weeks D."/>
            <person name="Yamada T."/>
            <person name="Claverie J.M."/>
            <person name="Grigoriev I."/>
            <person name="Van Etten J."/>
            <person name="Lomsadze A."/>
            <person name="Borodovsky M."/>
        </authorList>
    </citation>
    <scope>NUCLEOTIDE SEQUENCE [LARGE SCALE GENOMIC DNA]</scope>
    <source>
        <strain evidence="1 2">C-169</strain>
    </source>
</reference>
<sequence length="433" mass="46292">MFLRKINWISTGWNARQLSQVSPKTQLVNDVIKYVYDSTLDQDQALDVLKTGLAAQPDASEGVQAARIYLTMSELERDRSNWAAAVDLAASASKAARSHEPDSPDAAVAAANVELAAYTSGTVAYLAQGHDFEALDLAEHALDIARASFHQKGAERHRWRGLVAANSLVALARHASGDLQAGLTAADSAQAMADHTDKRRSSLSEQQDAVIPCALQRIAALRFATGDYEEATALFQRAVAGAEAAQAHFCVSDTAPHQSPWALGETRASALGGLGQVAMLNKDWDKAEEILSQAVSDADAVTSPKHPRAVPLLVPLGIVFARTQRITYAEGIFRSAANIVGLDPNKCSMPNAVHASTAACLSWRYAQLLAAMPKRETETQAWQSCAQKLFEEGGKNERSLMDAFGDLHHLQGKGLAGAGAVADVTTRRMLPCG</sequence>
<dbReference type="AlphaFoldDB" id="I0YVJ0"/>
<proteinExistence type="predicted"/>
<comment type="caution">
    <text evidence="1">The sequence shown here is derived from an EMBL/GenBank/DDBJ whole genome shotgun (WGS) entry which is preliminary data.</text>
</comment>
<name>I0YVJ0_COCSC</name>
<dbReference type="OrthoDB" id="513975at2759"/>
<keyword evidence="2" id="KW-1185">Reference proteome</keyword>
<dbReference type="RefSeq" id="XP_005646953.1">
    <property type="nucleotide sequence ID" value="XM_005646896.1"/>
</dbReference>
<organism evidence="1 2">
    <name type="scientific">Coccomyxa subellipsoidea (strain C-169)</name>
    <name type="common">Green microalga</name>
    <dbReference type="NCBI Taxonomy" id="574566"/>
    <lineage>
        <taxon>Eukaryota</taxon>
        <taxon>Viridiplantae</taxon>
        <taxon>Chlorophyta</taxon>
        <taxon>core chlorophytes</taxon>
        <taxon>Trebouxiophyceae</taxon>
        <taxon>Trebouxiophyceae incertae sedis</taxon>
        <taxon>Coccomyxaceae</taxon>
        <taxon>Coccomyxa</taxon>
        <taxon>Coccomyxa subellipsoidea</taxon>
    </lineage>
</organism>
<dbReference type="InterPro" id="IPR011990">
    <property type="entry name" value="TPR-like_helical_dom_sf"/>
</dbReference>
<evidence type="ECO:0000313" key="2">
    <source>
        <dbReference type="Proteomes" id="UP000007264"/>
    </source>
</evidence>
<evidence type="ECO:0000313" key="1">
    <source>
        <dbReference type="EMBL" id="EIE22409.1"/>
    </source>
</evidence>
<dbReference type="EMBL" id="AGSI01000010">
    <property type="protein sequence ID" value="EIE22409.1"/>
    <property type="molecule type" value="Genomic_DNA"/>
</dbReference>
<dbReference type="KEGG" id="csl:COCSUDRAFT_47872"/>
<dbReference type="SUPFAM" id="SSF48452">
    <property type="entry name" value="TPR-like"/>
    <property type="match status" value="2"/>
</dbReference>
<gene>
    <name evidence="1" type="ORF">COCSUDRAFT_47872</name>
</gene>
<evidence type="ECO:0008006" key="3">
    <source>
        <dbReference type="Google" id="ProtNLM"/>
    </source>
</evidence>